<dbReference type="InterPro" id="IPR055900">
    <property type="entry name" value="DUF7477"/>
</dbReference>
<dbReference type="Proteomes" id="UP000321621">
    <property type="component" value="Unassembled WGS sequence"/>
</dbReference>
<feature type="domain" description="DUF7477" evidence="1">
    <location>
        <begin position="195"/>
        <end position="332"/>
    </location>
</feature>
<gene>
    <name evidence="2" type="ORF">D2V05_06865</name>
    <name evidence="3" type="ORF">FQ017_06805</name>
</gene>
<dbReference type="OrthoDB" id="1399673at2"/>
<evidence type="ECO:0000313" key="4">
    <source>
        <dbReference type="Proteomes" id="UP000266691"/>
    </source>
</evidence>
<accession>A0A3A1NIT5</accession>
<dbReference type="EMBL" id="QXFI01000018">
    <property type="protein sequence ID" value="RIV45284.1"/>
    <property type="molecule type" value="Genomic_DNA"/>
</dbReference>
<proteinExistence type="predicted"/>
<dbReference type="Pfam" id="PF24289">
    <property type="entry name" value="DUF7477"/>
    <property type="match status" value="1"/>
</dbReference>
<evidence type="ECO:0000313" key="3">
    <source>
        <dbReference type="EMBL" id="TXJ96758.1"/>
    </source>
</evidence>
<evidence type="ECO:0000313" key="2">
    <source>
        <dbReference type="EMBL" id="RIV45284.1"/>
    </source>
</evidence>
<dbReference type="RefSeq" id="WP_119646950.1">
    <property type="nucleotide sequence ID" value="NZ_QXFI01000018.1"/>
</dbReference>
<dbReference type="Proteomes" id="UP000266691">
    <property type="component" value="Unassembled WGS sequence"/>
</dbReference>
<keyword evidence="5" id="KW-1185">Reference proteome</keyword>
<comment type="caution">
    <text evidence="2">The sequence shown here is derived from an EMBL/GenBank/DDBJ whole genome shotgun (WGS) entry which is preliminary data.</text>
</comment>
<reference evidence="2 4" key="1">
    <citation type="submission" date="2018-08" db="EMBL/GenBank/DDBJ databases">
        <title>Proposal of Muricauda 72 sp.nov. and Muricauda NH166 sp.nov., isolated from seawater.</title>
        <authorList>
            <person name="Cheng H."/>
            <person name="Wu Y.-H."/>
            <person name="Guo L.-L."/>
            <person name="Xu X.-W."/>
        </authorList>
    </citation>
    <scope>NUCLEOTIDE SEQUENCE [LARGE SCALE GENOMIC DNA]</scope>
    <source>
        <strain evidence="2 4">72</strain>
    </source>
</reference>
<sequence length="417" mass="47761">MKNFIALVIIVCCSLVTKAQDYYETSWISGEVKYTALVIFYEQDQAIVRVKYYANGADKLASFLCKYENFSKADGTQDQYLNGSDAFMVRGPEGSSYSADNFYVKILGNNNFEAYTVDDNGLGGSDITQYMKPMLYWVKMNPDAFTKGYLDDYYNEDEVLFKLLTYITKGEVEYPTNNTAVTSIAMGMDQEYDTPLWSVVMSNLGSKAYSEQKIKEAALYPSDWIKEQWDLGYYITAVEHNADKSTYVVVMSKAYGMGPQSWKKSDVFPKDWITTKWNDYYYITEIACGGGEWYVVMDKNIGYTAQRWKTSYELPKEWITENWNDGYSITSANYGNGLWALSMSAGSNLGLQTWKTQYEYPIDWIREQSDKGYKITTVAYGNDMWFVVMSDGSTHASNRSTSNYTELPLDWIINNAN</sequence>
<evidence type="ECO:0000313" key="5">
    <source>
        <dbReference type="Proteomes" id="UP000321621"/>
    </source>
</evidence>
<evidence type="ECO:0000259" key="1">
    <source>
        <dbReference type="Pfam" id="PF24289"/>
    </source>
</evidence>
<protein>
    <recommendedName>
        <fullName evidence="1">DUF7477 domain-containing protein</fullName>
    </recommendedName>
</protein>
<dbReference type="EMBL" id="VNWK01000018">
    <property type="protein sequence ID" value="TXJ96758.1"/>
    <property type="molecule type" value="Genomic_DNA"/>
</dbReference>
<dbReference type="AlphaFoldDB" id="A0A3A1NIT5"/>
<name>A0A3A1NIT5_9FLAO</name>
<reference evidence="3 5" key="2">
    <citation type="submission" date="2019-07" db="EMBL/GenBank/DDBJ databases">
        <title>Draft genome of two Muricauda strains isolated from deep sea.</title>
        <authorList>
            <person name="Sun C."/>
        </authorList>
    </citation>
    <scope>NUCLEOTIDE SEQUENCE [LARGE SCALE GENOMIC DNA]</scope>
    <source>
        <strain evidence="3 5">72</strain>
    </source>
</reference>
<organism evidence="2 4">
    <name type="scientific">Flagellimonas pelagia</name>
    <dbReference type="NCBI Taxonomy" id="2306998"/>
    <lineage>
        <taxon>Bacteria</taxon>
        <taxon>Pseudomonadati</taxon>
        <taxon>Bacteroidota</taxon>
        <taxon>Flavobacteriia</taxon>
        <taxon>Flavobacteriales</taxon>
        <taxon>Flavobacteriaceae</taxon>
        <taxon>Flagellimonas</taxon>
    </lineage>
</organism>